<evidence type="ECO:0000313" key="1">
    <source>
        <dbReference type="EMBL" id="MBC2688724.1"/>
    </source>
</evidence>
<dbReference type="InterPro" id="IPR036390">
    <property type="entry name" value="WH_DNA-bd_sf"/>
</dbReference>
<reference evidence="1 2" key="1">
    <citation type="submission" date="2020-08" db="EMBL/GenBank/DDBJ databases">
        <title>Pseudomonas sp. nov.</title>
        <authorList>
            <person name="Gieschler S."/>
            <person name="Fiedler G."/>
            <person name="Brinks E."/>
            <person name="Boehnlein C."/>
            <person name="Franz C.M.A.P."/>
            <person name="Kabisch J."/>
        </authorList>
    </citation>
    <scope>NUCLEOTIDE SEQUENCE [LARGE SCALE GENOMIC DNA]</scope>
    <source>
        <strain evidence="1 2">MBT-1</strain>
    </source>
</reference>
<protein>
    <submittedName>
        <fullName evidence="1">Helix-turn-helix domain-containing protein</fullName>
    </submittedName>
</protein>
<dbReference type="AlphaFoldDB" id="A0A7X1GAA9"/>
<proteinExistence type="predicted"/>
<dbReference type="InterPro" id="IPR036388">
    <property type="entry name" value="WH-like_DNA-bd_sf"/>
</dbReference>
<name>A0A7X1GAA9_9PSED</name>
<accession>A0A7X1GAA9</accession>
<dbReference type="SUPFAM" id="SSF46785">
    <property type="entry name" value="Winged helix' DNA-binding domain"/>
    <property type="match status" value="1"/>
</dbReference>
<comment type="caution">
    <text evidence="1">The sequence shown here is derived from an EMBL/GenBank/DDBJ whole genome shotgun (WGS) entry which is preliminary data.</text>
</comment>
<gene>
    <name evidence="1" type="ORF">H7995_02795</name>
</gene>
<keyword evidence="2" id="KW-1185">Reference proteome</keyword>
<sequence>MDSLITAAARALAVGDPLGALKHVALRDDPPALALRGIAMAQLGDFARAKALLRRASHDFDPKERVARARCVVAEAEIAFAARDLGWPQPALEAARECLQRHGDRINAAHARYLQIRRLLLIGQLDAAEGQLATLQPGSLPAGLRTIHGLIVAGLAIRRLDAPAARLALADAEQAARLAAIPALSAELASARQVLQAPAARLLGQGAERLLDLEAVQALLGSGALVLDARCYRVQQYATQISLAGRPVLMALLSLLGEAWPQAVPRATLIARVFRLTLCDDSLRARLRVEIGRLRAVLRPLAQVTATQGGYALVLPAPGTLAVLAWPVEAPHSEVLALLMDGESWSSSALALALGISQRSVQRALEALAAEGKAQVFGRGRAARWTRPPIPGFATTLLLPLPWSGD</sequence>
<dbReference type="Proteomes" id="UP000526003">
    <property type="component" value="Unassembled WGS sequence"/>
</dbReference>
<organism evidence="1 2">
    <name type="scientific">Pseudomonas kielensis</name>
    <dbReference type="NCBI Taxonomy" id="2762577"/>
    <lineage>
        <taxon>Bacteria</taxon>
        <taxon>Pseudomonadati</taxon>
        <taxon>Pseudomonadota</taxon>
        <taxon>Gammaproteobacteria</taxon>
        <taxon>Pseudomonadales</taxon>
        <taxon>Pseudomonadaceae</taxon>
        <taxon>Pseudomonas</taxon>
    </lineage>
</organism>
<dbReference type="Gene3D" id="1.10.10.10">
    <property type="entry name" value="Winged helix-like DNA-binding domain superfamily/Winged helix DNA-binding domain"/>
    <property type="match status" value="1"/>
</dbReference>
<dbReference type="RefSeq" id="WP_182340421.1">
    <property type="nucleotide sequence ID" value="NZ_JACMYG010000002.1"/>
</dbReference>
<evidence type="ECO:0000313" key="2">
    <source>
        <dbReference type="Proteomes" id="UP000526003"/>
    </source>
</evidence>
<dbReference type="EMBL" id="JACMYG010000002">
    <property type="protein sequence ID" value="MBC2688724.1"/>
    <property type="molecule type" value="Genomic_DNA"/>
</dbReference>